<dbReference type="PATRIC" id="fig|1300344.3.peg.2164"/>
<evidence type="ECO:0000313" key="5">
    <source>
        <dbReference type="EMBL" id="ANC31696.1"/>
    </source>
</evidence>
<dbReference type="PRINTS" id="PR00035">
    <property type="entry name" value="HTHGNTR"/>
</dbReference>
<dbReference type="InterPro" id="IPR028978">
    <property type="entry name" value="Chorismate_lyase_/UTRA_dom_sf"/>
</dbReference>
<protein>
    <submittedName>
        <fullName evidence="5">HTH-type transcriptional repressor YvoA</fullName>
    </submittedName>
</protein>
<dbReference type="CDD" id="cd07377">
    <property type="entry name" value="WHTH_GntR"/>
    <property type="match status" value="1"/>
</dbReference>
<gene>
    <name evidence="5" type="primary">yvoA_1</name>
    <name evidence="5" type="ORF">I598_2155</name>
</gene>
<dbReference type="InterPro" id="IPR000524">
    <property type="entry name" value="Tscrpt_reg_HTH_GntR"/>
</dbReference>
<dbReference type="SMART" id="SM00866">
    <property type="entry name" value="UTRA"/>
    <property type="match status" value="1"/>
</dbReference>
<dbReference type="Pfam" id="PF07702">
    <property type="entry name" value="UTRA"/>
    <property type="match status" value="1"/>
</dbReference>
<dbReference type="GO" id="GO:0003700">
    <property type="term" value="F:DNA-binding transcription factor activity"/>
    <property type="evidence" value="ECO:0007669"/>
    <property type="project" value="InterPro"/>
</dbReference>
<dbReference type="SUPFAM" id="SSF46785">
    <property type="entry name" value="Winged helix' DNA-binding domain"/>
    <property type="match status" value="1"/>
</dbReference>
<dbReference type="GO" id="GO:0045892">
    <property type="term" value="P:negative regulation of DNA-templated transcription"/>
    <property type="evidence" value="ECO:0007669"/>
    <property type="project" value="TreeGrafter"/>
</dbReference>
<dbReference type="PANTHER" id="PTHR44846">
    <property type="entry name" value="MANNOSYL-D-GLYCERATE TRANSPORT/METABOLISM SYSTEM REPRESSOR MNGR-RELATED"/>
    <property type="match status" value="1"/>
</dbReference>
<dbReference type="AlphaFoldDB" id="A0A168FGK1"/>
<sequence length="246" mass="26376">MSTAADAAPAHRSDRLRAYLTELVRELAVGDLVPSERELTARFGVARTTVRRVVDVLVAEGLLERAQGRGTFVAPPRADFQMRITTFGEEVRRRGMTPGSRVLVAVTLPAPAGVADTLALDPGALVHRVQRLRTADGEPWAVEDAWIPAGLAPQLLHGGVPESLDAALRAHGHPPTDGAETISAADATEEERRLLGMPGTRAVLRIDRRTFAHDVPLIHSLTSFRGDRYAMFVPLDGARSPGPVGG</sequence>
<dbReference type="Pfam" id="PF00392">
    <property type="entry name" value="GntR"/>
    <property type="match status" value="1"/>
</dbReference>
<proteinExistence type="predicted"/>
<dbReference type="InterPro" id="IPR036388">
    <property type="entry name" value="WH-like_DNA-bd_sf"/>
</dbReference>
<dbReference type="Gene3D" id="3.40.1410.10">
    <property type="entry name" value="Chorismate lyase-like"/>
    <property type="match status" value="1"/>
</dbReference>
<keyword evidence="3" id="KW-0804">Transcription</keyword>
<reference evidence="5 6" key="1">
    <citation type="submission" date="2016-01" db="EMBL/GenBank/DDBJ databases">
        <title>Complete genome sequence of a soil Actinobacterium, Isoptericola dokdonensis DS-3.</title>
        <authorList>
            <person name="Kwon S.-K."/>
            <person name="Kim J.F."/>
        </authorList>
    </citation>
    <scope>NUCLEOTIDE SEQUENCE [LARGE SCALE GENOMIC DNA]</scope>
    <source>
        <strain evidence="5 6">DS-3</strain>
    </source>
</reference>
<dbReference type="InterPro" id="IPR011663">
    <property type="entry name" value="UTRA"/>
</dbReference>
<dbReference type="SUPFAM" id="SSF64288">
    <property type="entry name" value="Chorismate lyase-like"/>
    <property type="match status" value="1"/>
</dbReference>
<dbReference type="Proteomes" id="UP000076794">
    <property type="component" value="Chromosome"/>
</dbReference>
<feature type="domain" description="HTH gntR-type" evidence="4">
    <location>
        <begin position="6"/>
        <end position="76"/>
    </location>
</feature>
<evidence type="ECO:0000256" key="2">
    <source>
        <dbReference type="ARBA" id="ARBA00023125"/>
    </source>
</evidence>
<name>A0A168FGK1_9MICO</name>
<keyword evidence="6" id="KW-1185">Reference proteome</keyword>
<dbReference type="RefSeq" id="WP_068202941.1">
    <property type="nucleotide sequence ID" value="NZ_CP014209.1"/>
</dbReference>
<organism evidence="5 6">
    <name type="scientific">Isoptericola dokdonensis DS-3</name>
    <dbReference type="NCBI Taxonomy" id="1300344"/>
    <lineage>
        <taxon>Bacteria</taxon>
        <taxon>Bacillati</taxon>
        <taxon>Actinomycetota</taxon>
        <taxon>Actinomycetes</taxon>
        <taxon>Micrococcales</taxon>
        <taxon>Promicromonosporaceae</taxon>
        <taxon>Isoptericola</taxon>
    </lineage>
</organism>
<evidence type="ECO:0000259" key="4">
    <source>
        <dbReference type="PROSITE" id="PS50949"/>
    </source>
</evidence>
<dbReference type="SMART" id="SM00345">
    <property type="entry name" value="HTH_GNTR"/>
    <property type="match status" value="1"/>
</dbReference>
<dbReference type="GO" id="GO:0003677">
    <property type="term" value="F:DNA binding"/>
    <property type="evidence" value="ECO:0007669"/>
    <property type="project" value="UniProtKB-KW"/>
</dbReference>
<accession>A0A168FGK1</accession>
<evidence type="ECO:0000313" key="6">
    <source>
        <dbReference type="Proteomes" id="UP000076794"/>
    </source>
</evidence>
<evidence type="ECO:0000256" key="3">
    <source>
        <dbReference type="ARBA" id="ARBA00023163"/>
    </source>
</evidence>
<dbReference type="InterPro" id="IPR036390">
    <property type="entry name" value="WH_DNA-bd_sf"/>
</dbReference>
<dbReference type="PANTHER" id="PTHR44846:SF1">
    <property type="entry name" value="MANNOSYL-D-GLYCERATE TRANSPORT_METABOLISM SYSTEM REPRESSOR MNGR-RELATED"/>
    <property type="match status" value="1"/>
</dbReference>
<keyword evidence="2" id="KW-0238">DNA-binding</keyword>
<dbReference type="EMBL" id="CP014209">
    <property type="protein sequence ID" value="ANC31696.1"/>
    <property type="molecule type" value="Genomic_DNA"/>
</dbReference>
<dbReference type="KEGG" id="ido:I598_2155"/>
<keyword evidence="1" id="KW-0805">Transcription regulation</keyword>
<dbReference type="OrthoDB" id="7363114at2"/>
<dbReference type="STRING" id="1300344.I598_2155"/>
<dbReference type="Gene3D" id="1.10.10.10">
    <property type="entry name" value="Winged helix-like DNA-binding domain superfamily/Winged helix DNA-binding domain"/>
    <property type="match status" value="1"/>
</dbReference>
<dbReference type="PROSITE" id="PS50949">
    <property type="entry name" value="HTH_GNTR"/>
    <property type="match status" value="1"/>
</dbReference>
<dbReference type="InterPro" id="IPR050679">
    <property type="entry name" value="Bact_HTH_transcr_reg"/>
</dbReference>
<evidence type="ECO:0000256" key="1">
    <source>
        <dbReference type="ARBA" id="ARBA00023015"/>
    </source>
</evidence>